<organism evidence="2 3">
    <name type="scientific">Dictyocaulus viviparus</name>
    <name type="common">Bovine lungworm</name>
    <dbReference type="NCBI Taxonomy" id="29172"/>
    <lineage>
        <taxon>Eukaryota</taxon>
        <taxon>Metazoa</taxon>
        <taxon>Ecdysozoa</taxon>
        <taxon>Nematoda</taxon>
        <taxon>Chromadorea</taxon>
        <taxon>Rhabditida</taxon>
        <taxon>Rhabditina</taxon>
        <taxon>Rhabditomorpha</taxon>
        <taxon>Strongyloidea</taxon>
        <taxon>Metastrongylidae</taxon>
        <taxon>Dictyocaulus</taxon>
    </lineage>
</organism>
<reference evidence="3" key="2">
    <citation type="journal article" date="2016" name="Sci. Rep.">
        <title>Dictyocaulus viviparus genome, variome and transcriptome elucidate lungworm biology and support future intervention.</title>
        <authorList>
            <person name="McNulty S.N."/>
            <person name="Strube C."/>
            <person name="Rosa B.A."/>
            <person name="Martin J.C."/>
            <person name="Tyagi R."/>
            <person name="Choi Y.J."/>
            <person name="Wang Q."/>
            <person name="Hallsworth Pepin K."/>
            <person name="Zhang X."/>
            <person name="Ozersky P."/>
            <person name="Wilson R.K."/>
            <person name="Sternberg P.W."/>
            <person name="Gasser R.B."/>
            <person name="Mitreva M."/>
        </authorList>
    </citation>
    <scope>NUCLEOTIDE SEQUENCE [LARGE SCALE GENOMIC DNA]</scope>
    <source>
        <strain evidence="3">HannoverDv2000</strain>
    </source>
</reference>
<feature type="compositionally biased region" description="Low complexity" evidence="1">
    <location>
        <begin position="1"/>
        <end position="16"/>
    </location>
</feature>
<accession>A0A0D8XZS9</accession>
<dbReference type="Proteomes" id="UP000053766">
    <property type="component" value="Unassembled WGS sequence"/>
</dbReference>
<evidence type="ECO:0000313" key="3">
    <source>
        <dbReference type="Proteomes" id="UP000053766"/>
    </source>
</evidence>
<dbReference type="OrthoDB" id="10552425at2759"/>
<name>A0A0D8XZS9_DICVI</name>
<keyword evidence="3" id="KW-1185">Reference proteome</keyword>
<evidence type="ECO:0000256" key="1">
    <source>
        <dbReference type="SAM" id="MobiDB-lite"/>
    </source>
</evidence>
<gene>
    <name evidence="2" type="ORF">DICVIV_04465</name>
</gene>
<dbReference type="STRING" id="29172.A0A0D8XZS9"/>
<feature type="region of interest" description="Disordered" evidence="1">
    <location>
        <begin position="1"/>
        <end position="61"/>
    </location>
</feature>
<proteinExistence type="predicted"/>
<protein>
    <submittedName>
        <fullName evidence="2">Uncharacterized protein</fullName>
    </submittedName>
</protein>
<reference evidence="2 3" key="1">
    <citation type="submission" date="2013-11" db="EMBL/GenBank/DDBJ databases">
        <title>Draft genome of the bovine lungworm Dictyocaulus viviparus.</title>
        <authorList>
            <person name="Mitreva M."/>
        </authorList>
    </citation>
    <scope>NUCLEOTIDE SEQUENCE [LARGE SCALE GENOMIC DNA]</scope>
    <source>
        <strain evidence="2 3">HannoverDv2000</strain>
    </source>
</reference>
<feature type="compositionally biased region" description="Polar residues" evidence="1">
    <location>
        <begin position="38"/>
        <end position="47"/>
    </location>
</feature>
<evidence type="ECO:0000313" key="2">
    <source>
        <dbReference type="EMBL" id="KJH49382.1"/>
    </source>
</evidence>
<sequence>MSGQSNCSSLSNGDSSVEFNTFTEDPVLPDDVDREQAESSSLQNTDTSRSRYLPSTNPVPLEETGNQYYGKIMGMDAVSEPYSEDLVMIGSSVDICEVNSSMSVFFFKFMMLLFNEKSI</sequence>
<dbReference type="AlphaFoldDB" id="A0A0D8XZS9"/>
<dbReference type="EMBL" id="KN716236">
    <property type="protein sequence ID" value="KJH49382.1"/>
    <property type="molecule type" value="Genomic_DNA"/>
</dbReference>